<reference evidence="1" key="1">
    <citation type="submission" date="2018-11" db="EMBL/GenBank/DDBJ databases">
        <authorList>
            <consortium name="Genoscope - CEA"/>
            <person name="William W."/>
        </authorList>
    </citation>
    <scope>NUCLEOTIDE SEQUENCE</scope>
</reference>
<dbReference type="AlphaFoldDB" id="A0A3P6APX9"/>
<proteinExistence type="predicted"/>
<sequence>MKPHQHPLPSSSTLLTLKWQPMAKGEFMGLVQFRILMMNQVRMHQHLYLHMWQLMDA</sequence>
<organism evidence="1">
    <name type="scientific">Brassica oleracea</name>
    <name type="common">Wild cabbage</name>
    <dbReference type="NCBI Taxonomy" id="3712"/>
    <lineage>
        <taxon>Eukaryota</taxon>
        <taxon>Viridiplantae</taxon>
        <taxon>Streptophyta</taxon>
        <taxon>Embryophyta</taxon>
        <taxon>Tracheophyta</taxon>
        <taxon>Spermatophyta</taxon>
        <taxon>Magnoliopsida</taxon>
        <taxon>eudicotyledons</taxon>
        <taxon>Gunneridae</taxon>
        <taxon>Pentapetalae</taxon>
        <taxon>rosids</taxon>
        <taxon>malvids</taxon>
        <taxon>Brassicales</taxon>
        <taxon>Brassicaceae</taxon>
        <taxon>Brassiceae</taxon>
        <taxon>Brassica</taxon>
    </lineage>
</organism>
<dbReference type="EMBL" id="LR031872">
    <property type="protein sequence ID" value="VDC95956.1"/>
    <property type="molecule type" value="Genomic_DNA"/>
</dbReference>
<evidence type="ECO:0000313" key="1">
    <source>
        <dbReference type="EMBL" id="VDC95956.1"/>
    </source>
</evidence>
<protein>
    <submittedName>
        <fullName evidence="1">Uncharacterized protein</fullName>
    </submittedName>
</protein>
<accession>A0A3P6APX9</accession>
<gene>
    <name evidence="1" type="ORF">BOLC3T18807H</name>
</gene>
<name>A0A3P6APX9_BRAOL</name>